<evidence type="ECO:0000256" key="1">
    <source>
        <dbReference type="SAM" id="Phobius"/>
    </source>
</evidence>
<keyword evidence="1" id="KW-0472">Membrane</keyword>
<accession>A0A6J5T2M6</accession>
<dbReference type="SUPFAM" id="SSF63829">
    <property type="entry name" value="Calcium-dependent phosphotriesterase"/>
    <property type="match status" value="1"/>
</dbReference>
<reference evidence="2" key="1">
    <citation type="submission" date="2020-05" db="EMBL/GenBank/DDBJ databases">
        <authorList>
            <person name="Chiriac C."/>
            <person name="Salcher M."/>
            <person name="Ghai R."/>
            <person name="Kavagutti S V."/>
        </authorList>
    </citation>
    <scope>NUCLEOTIDE SEQUENCE</scope>
</reference>
<keyword evidence="1" id="KW-1133">Transmembrane helix</keyword>
<keyword evidence="1" id="KW-0812">Transmembrane</keyword>
<proteinExistence type="predicted"/>
<sequence length="2225" mass="247735">MMFNSVSACTPNSVVTVDFYSSKSQTFNISTVGVILSVNDSVISTRPVDLLPLDHVQVTVTTPNSYLGYQIYEYQLDSLTQTFAIVNKNDYRPSVKTTDARKKWFNYAPQVFLISFYKSAINNQRRLGFNYNLTPNILAYHIVLDHINDTVCFYADTEELISKVYLPAGPIEYRKLSKINPTTNKLETEAVVLCADKKMYRITLRSQSFNTNSFDPIVTPIGSFNNNLPFEADLPSGQSYTDARRAYYRSKINPIVTSFDINQNNTYIWVVGQGSIYYLNNQFELISTFNSALDKFSSIACIGTGAIVVTTLGIIYYVSNSGEFSQMQTLGQDVNSVGTPSTMPDSDFVGIPDPNNRRIIVTNSDASGLYYIPTPNMAPAYARQFKHTLWVTGHDNNTALSIDSTNQIKEYRFDNKITLMSVVGNSYLAVHYLQEFSTLNLVAPTGASIKKIIPFKFDDKIGPLSHIGTRPVRVKMLGIESIAANTSRDLSYWVNGAKAATNTKFNTGDYLGVSFRAYANGDYRRTIVIGETAIDCNFTVKSSTSNSDFFVPNTVALNRYNSLSLTPIQYSSTVNFGNIDTGANSGISLPFNLTMYGTDYSNINVATDGYITFGSTVLTGNVEFGGLHKDALYIEAARDLYLGAPIDNRDPLNVHPTTLNSGNTPGLYYKSGIIEEFRTIRIRWVGTEAQPYPLGNLVTCRATTINSTKVPLTSVTDVNVGDYVSGTGITLSTTVVSITDLIDLNFVAASVNTISKFIKINYDAVALIHFNNSLNLQLVGNPLINYAYINTVGYHNTFVLTAPSNIITSTASVKLILIDTFTNLLVFDGHVDPDVDDSYYVVFTKKPSGLLAYLDGIQTIDILTISITCIGHVGGGPITSIVSEFYVSQADYNKIYINLVITNVTNGTIISKRFDGAYIITTVMTNSISIGTAYTINSTKIQMSGLTATDGYSIYYANVENYSTGPTGPAATPVKFHRLGFEVDSTAYLTVGSILSIQRKSVELSQPASISMDTDLLFKTILPVKELTYEVGISVGRSMQFVEYFYDNSNHLSTTNVGMGSTASLTYTTVAANQSVVFYSDVGVGSWSVAGIGSFDYIDRGFRPYNKFQIIRPVTVPRKNETQIEILMTQTIPNNNDIYISAEFGFLAINGSEYTDNVKIKENDIISLTVPFNTSQRLVTPLISIGNYKFAVPMISDSVFFPNNRTVGPYYGYQVKETVIILDNQLINTYITTTFTIPLTDTYYIPDYYNQLFLLTRTPTITRQVLPAGTYYNLRAGDIITIENILTPSSIYDVYDILVSTASRAIRISVRTGSGPVFNYIDFGTLVEPYARGLTYTIDPLYSSVSYVGDLFSTSDITLTATTAISGGGLYIDTAYANIIINNVDKGRYATNVSTGDIISLRRTIVNYVESNVTLYQVKTDTTILSKVYIPIGNWGLQNKVIVNEGLAPTEKLVTGNIAPTLVSDSSPLFKMDTQFEAESSTNIKIKSTPQHLATLNYLNVPKIDNVKFQNTSIGMGRMTFSKLPRLSLSLSEVFPTKLYSISSRLTANVFPELSKTSSYIKLTQGNLVLPHSISYLSVGSYMPLLPHNITYLKLGGFKPLLPHNISYLKLGGFEPLLPYNISYLKLGGFEPLLPYNISYNLSETFKPEIDITATYYKNQRFNDTISTISTYYLNDTFRTESDAAITYYTSTEFKAKTDTVSTYNISDQFEINRDGGGNDFSPDKFEINRDGGGNDFSPDKFDINLLPGGQQFHSGSVSNLPTNVTLMNSNMPYNRENDFQLPDYNMPYNRENDFQLPDYNMPYNTENNVQLPDYQFPFKREIDINENHYRNDANTINPTTQFGAIFPPSKINATNLSIYLTPITIHRDIMIGDISPVMHNKSELYASIVANADPKAVELYTYIDPIRHNKTYLFDTLKSSPDPKESVLKDAIYSLAEAKVAISHTDLLPYNENIPTELIPHMDLLMEIEDPFKLLTPLTSTYDSKNQTTTDLLPYQTTKNYGTINDLSAYYNIENQPAEYLAPIYNSETIASDELASQLDIETNILTEIIPQLDIETNILTEIIPEMDIGINPLVDARIINRLDVETILLPKITPEIDIERRSLIPLISEFQTQIMYTTKELDEVSAFSTYIKIYALGNLGDTATYVDPTTSPLGKPFSMEYNYVSAAYRTRYDASVEAGKYKGADVVKVGTDYWNYRIYFNTRHFCIPKKGRLFPTSWYISGG</sequence>
<feature type="transmembrane region" description="Helical" evidence="1">
    <location>
        <begin position="296"/>
        <end position="318"/>
    </location>
</feature>
<gene>
    <name evidence="2" type="ORF">UFOVP1636_202</name>
</gene>
<protein>
    <submittedName>
        <fullName evidence="2">Uncharacterized protein</fullName>
    </submittedName>
</protein>
<organism evidence="2">
    <name type="scientific">uncultured Caudovirales phage</name>
    <dbReference type="NCBI Taxonomy" id="2100421"/>
    <lineage>
        <taxon>Viruses</taxon>
        <taxon>Duplodnaviria</taxon>
        <taxon>Heunggongvirae</taxon>
        <taxon>Uroviricota</taxon>
        <taxon>Caudoviricetes</taxon>
        <taxon>Peduoviridae</taxon>
        <taxon>Maltschvirus</taxon>
        <taxon>Maltschvirus maltsch</taxon>
    </lineage>
</organism>
<evidence type="ECO:0000313" key="2">
    <source>
        <dbReference type="EMBL" id="CAB4221231.1"/>
    </source>
</evidence>
<name>A0A6J5T2M6_9CAUD</name>
<dbReference type="EMBL" id="LR797503">
    <property type="protein sequence ID" value="CAB4221231.1"/>
    <property type="molecule type" value="Genomic_DNA"/>
</dbReference>